<evidence type="ECO:0000256" key="4">
    <source>
        <dbReference type="ARBA" id="ARBA00022989"/>
    </source>
</evidence>
<evidence type="ECO:0000256" key="5">
    <source>
        <dbReference type="ARBA" id="ARBA00023136"/>
    </source>
</evidence>
<feature type="transmembrane region" description="Helical" evidence="6">
    <location>
        <begin position="16"/>
        <end position="47"/>
    </location>
</feature>
<comment type="subcellular location">
    <subcellularLocation>
        <location evidence="1">Membrane</location>
        <topology evidence="1">Multi-pass membrane protein</topology>
    </subcellularLocation>
</comment>
<name>A0A1C4BH85_9LACO</name>
<dbReference type="GO" id="GO:0055085">
    <property type="term" value="P:transmembrane transport"/>
    <property type="evidence" value="ECO:0007669"/>
    <property type="project" value="TreeGrafter"/>
</dbReference>
<dbReference type="Pfam" id="PF01594">
    <property type="entry name" value="AI-2E_transport"/>
    <property type="match status" value="1"/>
</dbReference>
<accession>A0A1C4BH85</accession>
<dbReference type="PANTHER" id="PTHR21716">
    <property type="entry name" value="TRANSMEMBRANE PROTEIN"/>
    <property type="match status" value="1"/>
</dbReference>
<dbReference type="RefSeq" id="WP_092463316.1">
    <property type="nucleotide sequence ID" value="NZ_BJEE01000003.1"/>
</dbReference>
<feature type="transmembrane region" description="Helical" evidence="6">
    <location>
        <begin position="298"/>
        <end position="331"/>
    </location>
</feature>
<dbReference type="GO" id="GO:0016020">
    <property type="term" value="C:membrane"/>
    <property type="evidence" value="ECO:0007669"/>
    <property type="project" value="UniProtKB-SubCell"/>
</dbReference>
<feature type="transmembrane region" description="Helical" evidence="6">
    <location>
        <begin position="193"/>
        <end position="221"/>
    </location>
</feature>
<dbReference type="InterPro" id="IPR002549">
    <property type="entry name" value="AI-2E-like"/>
</dbReference>
<keyword evidence="5 6" id="KW-0472">Membrane</keyword>
<evidence type="ECO:0000313" key="7">
    <source>
        <dbReference type="EMBL" id="SCC06203.1"/>
    </source>
</evidence>
<evidence type="ECO:0000256" key="1">
    <source>
        <dbReference type="ARBA" id="ARBA00004141"/>
    </source>
</evidence>
<keyword evidence="4 6" id="KW-1133">Transmembrane helix</keyword>
<evidence type="ECO:0000256" key="6">
    <source>
        <dbReference type="SAM" id="Phobius"/>
    </source>
</evidence>
<dbReference type="AlphaFoldDB" id="A0A1C4BH85"/>
<evidence type="ECO:0000256" key="3">
    <source>
        <dbReference type="ARBA" id="ARBA00022692"/>
    </source>
</evidence>
<dbReference type="Proteomes" id="UP000199268">
    <property type="component" value="Unassembled WGS sequence"/>
</dbReference>
<dbReference type="EMBL" id="FMAO01000011">
    <property type="protein sequence ID" value="SCC06203.1"/>
    <property type="molecule type" value="Genomic_DNA"/>
</dbReference>
<evidence type="ECO:0000313" key="8">
    <source>
        <dbReference type="Proteomes" id="UP000199268"/>
    </source>
</evidence>
<feature type="transmembrane region" description="Helical" evidence="6">
    <location>
        <begin position="59"/>
        <end position="83"/>
    </location>
</feature>
<dbReference type="PANTHER" id="PTHR21716:SF62">
    <property type="entry name" value="TRANSPORT PROTEIN YDBI-RELATED"/>
    <property type="match status" value="1"/>
</dbReference>
<feature type="transmembrane region" description="Helical" evidence="6">
    <location>
        <begin position="227"/>
        <end position="250"/>
    </location>
</feature>
<organism evidence="7 8">
    <name type="scientific">Weissella bombi</name>
    <dbReference type="NCBI Taxonomy" id="1505725"/>
    <lineage>
        <taxon>Bacteria</taxon>
        <taxon>Bacillati</taxon>
        <taxon>Bacillota</taxon>
        <taxon>Bacilli</taxon>
        <taxon>Lactobacillales</taxon>
        <taxon>Lactobacillaceae</taxon>
        <taxon>Weissella</taxon>
    </lineage>
</organism>
<dbReference type="OrthoDB" id="9772136at2"/>
<gene>
    <name evidence="7" type="ORF">GA0061074_11132</name>
</gene>
<reference evidence="8" key="1">
    <citation type="submission" date="2016-08" db="EMBL/GenBank/DDBJ databases">
        <authorList>
            <person name="Varghese N."/>
            <person name="Submissions Spin"/>
        </authorList>
    </citation>
    <scope>NUCLEOTIDE SEQUENCE [LARGE SCALE GENOMIC DNA]</scope>
    <source>
        <strain evidence="8">R-53094</strain>
    </source>
</reference>
<comment type="similarity">
    <text evidence="2">Belongs to the autoinducer-2 exporter (AI-2E) (TC 2.A.86) family.</text>
</comment>
<feature type="transmembrane region" description="Helical" evidence="6">
    <location>
        <begin position="142"/>
        <end position="164"/>
    </location>
</feature>
<evidence type="ECO:0000256" key="2">
    <source>
        <dbReference type="ARBA" id="ARBA00009773"/>
    </source>
</evidence>
<sequence length="350" mass="39148">MNDLKALFKRVDVQKLIALIFILALLYVVKDLISIVLLTIIFSYLAIKIATKINRWTKIPYGLSVLLFFVACLVILGMAFTFIMPTLIEQFAVIPDEVMKFIKNFPDVKEYLDETYKNLDLLSEVTKNWQTLLASGLDTLTIISGVLSKLALSIFLSFICAISWTKLQKFGIKFLNSDYPVFFKNVYDLGSTFILILGSVIEVQLTIAFINTILMVIGLSLIKVPSIMVMALLIFILGLIPIAGVLISLIPLSIISFAALGWTGMFEVWALVAAIHFFESYFLHPRLMANRTELPIFLTFATIIVMEHLLGAWGLIIGIPIVAFILSILGVQDASISKPKEIKTKQKAQD</sequence>
<protein>
    <submittedName>
        <fullName evidence="7">Predicted PurR-regulated permease PerM</fullName>
    </submittedName>
</protein>
<keyword evidence="3 6" id="KW-0812">Transmembrane</keyword>
<proteinExistence type="inferred from homology"/>
<feature type="transmembrane region" description="Helical" evidence="6">
    <location>
        <begin position="257"/>
        <end position="278"/>
    </location>
</feature>
<keyword evidence="8" id="KW-1185">Reference proteome</keyword>